<dbReference type="HOGENOM" id="CLU_000445_51_1_4"/>
<feature type="active site" evidence="4">
    <location>
        <position position="39"/>
    </location>
</feature>
<dbReference type="KEGG" id="bmu:Bmul_3192"/>
<proteinExistence type="predicted"/>
<organism evidence="6 7">
    <name type="scientific">Burkholderia multivorans (strain ATCC 17616 / 249)</name>
    <dbReference type="NCBI Taxonomy" id="395019"/>
    <lineage>
        <taxon>Bacteria</taxon>
        <taxon>Pseudomonadati</taxon>
        <taxon>Pseudomonadota</taxon>
        <taxon>Betaproteobacteria</taxon>
        <taxon>Burkholderiales</taxon>
        <taxon>Burkholderiaceae</taxon>
        <taxon>Burkholderia</taxon>
        <taxon>Burkholderia cepacia complex</taxon>
    </lineage>
</organism>
<name>A0A0H3KQ23_BURM1</name>
<dbReference type="Proteomes" id="UP000008815">
    <property type="component" value="Chromosome 2"/>
</dbReference>
<dbReference type="InterPro" id="IPR011247">
    <property type="entry name" value="Chemotax_prot-Glu_Me-esterase"/>
</dbReference>
<dbReference type="PANTHER" id="PTHR42872:SF6">
    <property type="entry name" value="PROTEIN-GLUTAMATE METHYLESTERASE_PROTEIN-GLUTAMINE GLUTAMINASE"/>
    <property type="match status" value="1"/>
</dbReference>
<dbReference type="RefSeq" id="WP_012216206.1">
    <property type="nucleotide sequence ID" value="NC_010086.1"/>
</dbReference>
<dbReference type="GO" id="GO:0000156">
    <property type="term" value="F:phosphorelay response regulator activity"/>
    <property type="evidence" value="ECO:0007669"/>
    <property type="project" value="InterPro"/>
</dbReference>
<evidence type="ECO:0000256" key="3">
    <source>
        <dbReference type="ARBA" id="ARBA00048267"/>
    </source>
</evidence>
<dbReference type="GO" id="GO:0005737">
    <property type="term" value="C:cytoplasm"/>
    <property type="evidence" value="ECO:0007669"/>
    <property type="project" value="InterPro"/>
</dbReference>
<keyword evidence="4" id="KW-0145">Chemotaxis</keyword>
<keyword evidence="7" id="KW-1185">Reference proteome</keyword>
<feature type="active site" evidence="4">
    <location>
        <position position="12"/>
    </location>
</feature>
<evidence type="ECO:0000256" key="1">
    <source>
        <dbReference type="ARBA" id="ARBA00022801"/>
    </source>
</evidence>
<feature type="active site" evidence="4">
    <location>
        <position position="130"/>
    </location>
</feature>
<reference evidence="6 7" key="1">
    <citation type="submission" date="2007-04" db="EMBL/GenBank/DDBJ databases">
        <title>Complete genome sequence of Burkholderia multivorans ATCC 17616.</title>
        <authorList>
            <person name="Ohtsubo Y."/>
            <person name="Yamashita A."/>
            <person name="Kurokawa K."/>
            <person name="Takami H."/>
            <person name="Yuhara S."/>
            <person name="Nishiyama E."/>
            <person name="Endo R."/>
            <person name="Miyazaki R."/>
            <person name="Ono A."/>
            <person name="Yano K."/>
            <person name="Ito M."/>
            <person name="Sota M."/>
            <person name="Yuji N."/>
            <person name="Hattori M."/>
            <person name="Tsuda M."/>
        </authorList>
    </citation>
    <scope>NUCLEOTIDE SEQUENCE [LARGE SCALE GENOMIC DNA]</scope>
    <source>
        <strain evidence="7">ATCC 17616 / 249</strain>
    </source>
</reference>
<dbReference type="AlphaFoldDB" id="A0A0H3KQ23"/>
<dbReference type="PROSITE" id="PS50122">
    <property type="entry name" value="CHEB"/>
    <property type="match status" value="1"/>
</dbReference>
<dbReference type="PIRSF" id="PIRSF036461">
    <property type="entry name" value="Chmtx_methlestr"/>
    <property type="match status" value="1"/>
</dbReference>
<gene>
    <name evidence="6" type="primary">cheB</name>
    <name evidence="6" type="ordered locus">BMULJ_05333</name>
</gene>
<evidence type="ECO:0000313" key="6">
    <source>
        <dbReference type="EMBL" id="BAG47171.1"/>
    </source>
</evidence>
<dbReference type="PANTHER" id="PTHR42872">
    <property type="entry name" value="PROTEIN-GLUTAMATE METHYLESTERASE/PROTEIN-GLUTAMINE GLUTAMINASE"/>
    <property type="match status" value="1"/>
</dbReference>
<protein>
    <recommendedName>
        <fullName evidence="2">protein-glutamate methylesterase</fullName>
        <ecNumber evidence="2">3.1.1.61</ecNumber>
    </recommendedName>
</protein>
<dbReference type="GO" id="GO:0006935">
    <property type="term" value="P:chemotaxis"/>
    <property type="evidence" value="ECO:0007669"/>
    <property type="project" value="UniProtKB-UniRule"/>
</dbReference>
<dbReference type="Pfam" id="PF01339">
    <property type="entry name" value="CheB_methylest"/>
    <property type="match status" value="1"/>
</dbReference>
<evidence type="ECO:0000313" key="7">
    <source>
        <dbReference type="Proteomes" id="UP000008815"/>
    </source>
</evidence>
<evidence type="ECO:0000256" key="2">
    <source>
        <dbReference type="ARBA" id="ARBA00039140"/>
    </source>
</evidence>
<sequence>MDHRDVVVVASSRGGLPVLRTLVTNLPEGFPVPICIVQHIGRNRSILPELLTRWGRLDATHALHGERPHPGRIYVAPPDRHLVLRGGRLHLLDTAAENYARPAADPLFRSAAREYGPGAIGVVLSGDLDDGSAGLAAIRAHGGYGIVQRPDECEAPSMPRAALAAAGADAVATADELARTIHAAVYGARGEEGRTMTDLRTLDDESRIAEGRFVTPQLLDAIGERSALTCPSCNGALWRMRDDRPLRYRCHTGHAFSALSLDDAEAQKAEDAIWVAIRAVNERMIFARERQEWARRTGNAEDEAIEQARIDENRQLAEVLRHALHVATHGRETG</sequence>
<dbReference type="eggNOG" id="COG2201">
    <property type="taxonomic scope" value="Bacteria"/>
</dbReference>
<comment type="catalytic activity">
    <reaction evidence="3">
        <text>[protein]-L-glutamate 5-O-methyl ester + H2O = L-glutamyl-[protein] + methanol + H(+)</text>
        <dbReference type="Rhea" id="RHEA:23236"/>
        <dbReference type="Rhea" id="RHEA-COMP:10208"/>
        <dbReference type="Rhea" id="RHEA-COMP:10311"/>
        <dbReference type="ChEBI" id="CHEBI:15377"/>
        <dbReference type="ChEBI" id="CHEBI:15378"/>
        <dbReference type="ChEBI" id="CHEBI:17790"/>
        <dbReference type="ChEBI" id="CHEBI:29973"/>
        <dbReference type="ChEBI" id="CHEBI:82795"/>
        <dbReference type="EC" id="3.1.1.61"/>
    </reaction>
</comment>
<dbReference type="GO" id="GO:0008984">
    <property type="term" value="F:protein-glutamate methylesterase activity"/>
    <property type="evidence" value="ECO:0007669"/>
    <property type="project" value="UniProtKB-EC"/>
</dbReference>
<dbReference type="InterPro" id="IPR035909">
    <property type="entry name" value="CheB_C"/>
</dbReference>
<dbReference type="KEGG" id="bmj:BMULJ_05333"/>
<evidence type="ECO:0000256" key="4">
    <source>
        <dbReference type="PROSITE-ProRule" id="PRU00050"/>
    </source>
</evidence>
<evidence type="ECO:0000259" key="5">
    <source>
        <dbReference type="PROSITE" id="PS50122"/>
    </source>
</evidence>
<dbReference type="Gene3D" id="3.40.50.180">
    <property type="entry name" value="Methylesterase CheB, C-terminal domain"/>
    <property type="match status" value="1"/>
</dbReference>
<dbReference type="CDD" id="cd16433">
    <property type="entry name" value="CheB"/>
    <property type="match status" value="1"/>
</dbReference>
<dbReference type="STRING" id="395019.BMULJ_05333"/>
<dbReference type="SUPFAM" id="SSF52738">
    <property type="entry name" value="Methylesterase CheB, C-terminal domain"/>
    <property type="match status" value="1"/>
</dbReference>
<dbReference type="EC" id="3.1.1.61" evidence="2"/>
<keyword evidence="1 4" id="KW-0378">Hydrolase</keyword>
<dbReference type="EMBL" id="AP009386">
    <property type="protein sequence ID" value="BAG47171.1"/>
    <property type="molecule type" value="Genomic_DNA"/>
</dbReference>
<feature type="domain" description="CheB-type methylesterase" evidence="5">
    <location>
        <begin position="1"/>
        <end position="188"/>
    </location>
</feature>
<accession>A0A0H3KQ23</accession>
<dbReference type="InterPro" id="IPR000673">
    <property type="entry name" value="Sig_transdc_resp-reg_Me-estase"/>
</dbReference>